<feature type="region of interest" description="Disordered" evidence="1">
    <location>
        <begin position="1"/>
        <end position="23"/>
    </location>
</feature>
<dbReference type="STRING" id="1884261.A0A5C3Q1Y2"/>
<dbReference type="EMBL" id="ML178873">
    <property type="protein sequence ID" value="TFK95821.1"/>
    <property type="molecule type" value="Genomic_DNA"/>
</dbReference>
<sequence length="305" mass="33823">MTSPFIYTPSLSELPEDPPSPYVTAYYTPYSPHSPFLPGSDYSSPLSPNPSATFPSPPPPAPRPRPVSLPPSGPTTYATWTDILTRPRGSTYVAPMLPPYGYEAPSTPIPTSSPTPYIPTWHYYQPYVLAPALESPRHPQLHPYLDFGSPNRPDFLFDLGLPTFSPMRMIRVYNGPALLNSVELSQSAMYPQRTSLRVICDPIPQWPMDLVYSGCGAPPPITLGDVLSVVHTKLREGITSADWRRLTQGARMDVANTYRRRCRNAGEWEAAERAQGVKKVDFLNGRTTFMGLKWVGDGCLRLLIG</sequence>
<organism evidence="3 4">
    <name type="scientific">Pterulicium gracile</name>
    <dbReference type="NCBI Taxonomy" id="1884261"/>
    <lineage>
        <taxon>Eukaryota</taxon>
        <taxon>Fungi</taxon>
        <taxon>Dikarya</taxon>
        <taxon>Basidiomycota</taxon>
        <taxon>Agaricomycotina</taxon>
        <taxon>Agaricomycetes</taxon>
        <taxon>Agaricomycetidae</taxon>
        <taxon>Agaricales</taxon>
        <taxon>Pleurotineae</taxon>
        <taxon>Pterulaceae</taxon>
        <taxon>Pterulicium</taxon>
    </lineage>
</organism>
<evidence type="ECO:0000313" key="3">
    <source>
        <dbReference type="EMBL" id="TFK95821.1"/>
    </source>
</evidence>
<keyword evidence="4" id="KW-1185">Reference proteome</keyword>
<protein>
    <recommendedName>
        <fullName evidence="2">DUF6699 domain-containing protein</fullName>
    </recommendedName>
</protein>
<evidence type="ECO:0000259" key="2">
    <source>
        <dbReference type="Pfam" id="PF20415"/>
    </source>
</evidence>
<evidence type="ECO:0000256" key="1">
    <source>
        <dbReference type="SAM" id="MobiDB-lite"/>
    </source>
</evidence>
<feature type="compositionally biased region" description="Pro residues" evidence="1">
    <location>
        <begin position="55"/>
        <end position="72"/>
    </location>
</feature>
<accession>A0A5C3Q1Y2</accession>
<dbReference type="AlphaFoldDB" id="A0A5C3Q1Y2"/>
<reference evidence="3 4" key="1">
    <citation type="journal article" date="2019" name="Nat. Ecol. Evol.">
        <title>Megaphylogeny resolves global patterns of mushroom evolution.</title>
        <authorList>
            <person name="Varga T."/>
            <person name="Krizsan K."/>
            <person name="Foldi C."/>
            <person name="Dima B."/>
            <person name="Sanchez-Garcia M."/>
            <person name="Sanchez-Ramirez S."/>
            <person name="Szollosi G.J."/>
            <person name="Szarkandi J.G."/>
            <person name="Papp V."/>
            <person name="Albert L."/>
            <person name="Andreopoulos W."/>
            <person name="Angelini C."/>
            <person name="Antonin V."/>
            <person name="Barry K.W."/>
            <person name="Bougher N.L."/>
            <person name="Buchanan P."/>
            <person name="Buyck B."/>
            <person name="Bense V."/>
            <person name="Catcheside P."/>
            <person name="Chovatia M."/>
            <person name="Cooper J."/>
            <person name="Damon W."/>
            <person name="Desjardin D."/>
            <person name="Finy P."/>
            <person name="Geml J."/>
            <person name="Haridas S."/>
            <person name="Hughes K."/>
            <person name="Justo A."/>
            <person name="Karasinski D."/>
            <person name="Kautmanova I."/>
            <person name="Kiss B."/>
            <person name="Kocsube S."/>
            <person name="Kotiranta H."/>
            <person name="LaButti K.M."/>
            <person name="Lechner B.E."/>
            <person name="Liimatainen K."/>
            <person name="Lipzen A."/>
            <person name="Lukacs Z."/>
            <person name="Mihaltcheva S."/>
            <person name="Morgado L.N."/>
            <person name="Niskanen T."/>
            <person name="Noordeloos M.E."/>
            <person name="Ohm R.A."/>
            <person name="Ortiz-Santana B."/>
            <person name="Ovrebo C."/>
            <person name="Racz N."/>
            <person name="Riley R."/>
            <person name="Savchenko A."/>
            <person name="Shiryaev A."/>
            <person name="Soop K."/>
            <person name="Spirin V."/>
            <person name="Szebenyi C."/>
            <person name="Tomsovsky M."/>
            <person name="Tulloss R.E."/>
            <person name="Uehling J."/>
            <person name="Grigoriev I.V."/>
            <person name="Vagvolgyi C."/>
            <person name="Papp T."/>
            <person name="Martin F.M."/>
            <person name="Miettinen O."/>
            <person name="Hibbett D.S."/>
            <person name="Nagy L.G."/>
        </authorList>
    </citation>
    <scope>NUCLEOTIDE SEQUENCE [LARGE SCALE GENOMIC DNA]</scope>
    <source>
        <strain evidence="3 4">CBS 309.79</strain>
    </source>
</reference>
<evidence type="ECO:0000313" key="4">
    <source>
        <dbReference type="Proteomes" id="UP000305067"/>
    </source>
</evidence>
<gene>
    <name evidence="3" type="ORF">BDV98DRAFT_577088</name>
</gene>
<dbReference type="InterPro" id="IPR046522">
    <property type="entry name" value="DUF6699"/>
</dbReference>
<name>A0A5C3Q1Y2_9AGAR</name>
<dbReference type="OrthoDB" id="3251728at2759"/>
<proteinExistence type="predicted"/>
<feature type="domain" description="DUF6699" evidence="2">
    <location>
        <begin position="177"/>
        <end position="294"/>
    </location>
</feature>
<feature type="region of interest" description="Disordered" evidence="1">
    <location>
        <begin position="38"/>
        <end position="72"/>
    </location>
</feature>
<dbReference type="Pfam" id="PF20415">
    <property type="entry name" value="DUF6699"/>
    <property type="match status" value="1"/>
</dbReference>
<dbReference type="Proteomes" id="UP000305067">
    <property type="component" value="Unassembled WGS sequence"/>
</dbReference>